<evidence type="ECO:0000313" key="3">
    <source>
        <dbReference type="EMBL" id="CBK23250.2"/>
    </source>
</evidence>
<dbReference type="AlphaFoldDB" id="D8M5B1"/>
<keyword evidence="4" id="KW-1185">Reference proteome</keyword>
<dbReference type="GO" id="GO:0000460">
    <property type="term" value="P:maturation of 5.8S rRNA"/>
    <property type="evidence" value="ECO:0007669"/>
    <property type="project" value="TreeGrafter"/>
</dbReference>
<dbReference type="Proteomes" id="UP000008312">
    <property type="component" value="Unassembled WGS sequence"/>
</dbReference>
<reference evidence="3" key="1">
    <citation type="submission" date="2010-02" db="EMBL/GenBank/DDBJ databases">
        <title>Sequencing and annotation of the Blastocystis hominis genome.</title>
        <authorList>
            <person name="Wincker P."/>
        </authorList>
    </citation>
    <scope>NUCLEOTIDE SEQUENCE</scope>
    <source>
        <strain evidence="3">Singapore isolate B</strain>
    </source>
</reference>
<organism evidence="3">
    <name type="scientific">Blastocystis hominis</name>
    <dbReference type="NCBI Taxonomy" id="12968"/>
    <lineage>
        <taxon>Eukaryota</taxon>
        <taxon>Sar</taxon>
        <taxon>Stramenopiles</taxon>
        <taxon>Bigyra</taxon>
        <taxon>Opalozoa</taxon>
        <taxon>Opalinata</taxon>
        <taxon>Blastocystidae</taxon>
        <taxon>Blastocystis</taxon>
    </lineage>
</organism>
<dbReference type="PANTHER" id="PTHR13245">
    <property type="entry name" value="RRP15-LIKE PROTEIN"/>
    <property type="match status" value="1"/>
</dbReference>
<feature type="compositionally biased region" description="Basic and acidic residues" evidence="2">
    <location>
        <begin position="78"/>
        <end position="101"/>
    </location>
</feature>
<dbReference type="GeneID" id="24920268"/>
<comment type="similarity">
    <text evidence="1">Belongs to the RRP15 family.</text>
</comment>
<protein>
    <recommendedName>
        <fullName evidence="5">RRP15-like protein</fullName>
    </recommendedName>
</protein>
<dbReference type="InterPro" id="IPR012459">
    <property type="entry name" value="Rrp15"/>
</dbReference>
<accession>D8M5B1</accession>
<feature type="region of interest" description="Disordered" evidence="2">
    <location>
        <begin position="1"/>
        <end position="38"/>
    </location>
</feature>
<evidence type="ECO:0000256" key="2">
    <source>
        <dbReference type="SAM" id="MobiDB-lite"/>
    </source>
</evidence>
<dbReference type="RefSeq" id="XP_012897298.1">
    <property type="nucleotide sequence ID" value="XM_013041844.1"/>
</dbReference>
<sequence>MASAGDSTDMSDLDEMLNDDELSQVEEVGNSGKNKDKEMEAKVIDEANSANFAAALNQILESTPDETTNPLLKRKRKLTPEEKELKKQKKEEMLKKMEIPRKGYVKPNPDDAEMEKNLRKIATKGITALFNAISRGKRLLPSIKKENEGKKKKDRVNIVEKFNEKIEDSKQKLAEEQKNEKKWSVLDEHMVEKGADMQNWDTKEESSDNWDDDVDL</sequence>
<feature type="region of interest" description="Disordered" evidence="2">
    <location>
        <begin position="61"/>
        <end position="111"/>
    </location>
</feature>
<dbReference type="InParanoid" id="D8M5B1"/>
<dbReference type="EMBL" id="FN668657">
    <property type="protein sequence ID" value="CBK23250.2"/>
    <property type="molecule type" value="Genomic_DNA"/>
</dbReference>
<dbReference type="OMA" id="MQDERIT"/>
<proteinExistence type="inferred from homology"/>
<evidence type="ECO:0008006" key="5">
    <source>
        <dbReference type="Google" id="ProtNLM"/>
    </source>
</evidence>
<feature type="region of interest" description="Disordered" evidence="2">
    <location>
        <begin position="169"/>
        <end position="216"/>
    </location>
</feature>
<dbReference type="GO" id="GO:0000470">
    <property type="term" value="P:maturation of LSU-rRNA"/>
    <property type="evidence" value="ECO:0007669"/>
    <property type="project" value="TreeGrafter"/>
</dbReference>
<dbReference type="Pfam" id="PF07890">
    <property type="entry name" value="Rrp15p"/>
    <property type="match status" value="1"/>
</dbReference>
<evidence type="ECO:0000256" key="1">
    <source>
        <dbReference type="ARBA" id="ARBA00007462"/>
    </source>
</evidence>
<feature type="compositionally biased region" description="Basic and acidic residues" evidence="2">
    <location>
        <begin position="169"/>
        <end position="206"/>
    </location>
</feature>
<gene>
    <name evidence="3" type="ORF">GSBLH_T00003152001</name>
</gene>
<feature type="compositionally biased region" description="Acidic residues" evidence="2">
    <location>
        <begin position="9"/>
        <end position="24"/>
    </location>
</feature>
<name>D8M5B1_BLAHO</name>
<dbReference type="OrthoDB" id="20949at2759"/>
<feature type="compositionally biased region" description="Acidic residues" evidence="2">
    <location>
        <begin position="207"/>
        <end position="216"/>
    </location>
</feature>
<evidence type="ECO:0000313" key="4">
    <source>
        <dbReference type="Proteomes" id="UP000008312"/>
    </source>
</evidence>
<dbReference type="GO" id="GO:0030687">
    <property type="term" value="C:preribosome, large subunit precursor"/>
    <property type="evidence" value="ECO:0007669"/>
    <property type="project" value="TreeGrafter"/>
</dbReference>
<dbReference type="PANTHER" id="PTHR13245:SF14">
    <property type="entry name" value="RRP15-LIKE PROTEIN"/>
    <property type="match status" value="1"/>
</dbReference>